<feature type="compositionally biased region" description="Polar residues" evidence="1">
    <location>
        <begin position="20"/>
        <end position="34"/>
    </location>
</feature>
<feature type="region of interest" description="Disordered" evidence="1">
    <location>
        <begin position="20"/>
        <end position="53"/>
    </location>
</feature>
<feature type="region of interest" description="Disordered" evidence="1">
    <location>
        <begin position="377"/>
        <end position="492"/>
    </location>
</feature>
<evidence type="ECO:0000313" key="3">
    <source>
        <dbReference type="Proteomes" id="UP000235388"/>
    </source>
</evidence>
<dbReference type="AlphaFoldDB" id="A0A2N5TWK9"/>
<proteinExistence type="predicted"/>
<keyword evidence="3" id="KW-1185">Reference proteome</keyword>
<sequence length="492" mass="55544">MKLFDRGWDHVGAKTWVANPTRSASSTYPHSTQASRGSSSRPSSRLDSARPKQVLDDQARKLKEIRLAELTRQLELTELQNHHHHPIFPPPPPPLFPPPPISRPITPISKLSVEKERVDPVMTDEDLIWQQKVREAQDLNDRIESLRRSGIPQEELPSPVLLPSRPLFSTRTDKLSSTCPPPPRDFSTSSFPSEAGLRHQPSKRSLHSSSSHPSKSSPGPPPTSQSTSQSRDRSASTGQAGYYQALKEAQDVISKLRKSHDELLEQVRYLENQLELKETEILDLNTRNSRLETYVADEQKIKEEIQRENERAMSQVRSLSRSQSTHHLNRPEPPSHLQNSHTPPLPQERAFRVPPIDQNSMSRARAELLKREENLQRQYGHRAPSCTPELTRPASNLAHRSSPAPMTNPSQAQSYYQNLYGPTTQPGQSYHLPPHSHPSNPTFLQGEHPHLPPHLGYPAYDHSLPHPPLPKPPFEHSSLPPNGLPHSTYAPY</sequence>
<comment type="caution">
    <text evidence="2">The sequence shown here is derived from an EMBL/GenBank/DDBJ whole genome shotgun (WGS) entry which is preliminary data.</text>
</comment>
<feature type="compositionally biased region" description="Polar residues" evidence="1">
    <location>
        <begin position="315"/>
        <end position="326"/>
    </location>
</feature>
<dbReference type="Proteomes" id="UP000235388">
    <property type="component" value="Unassembled WGS sequence"/>
</dbReference>
<dbReference type="OrthoDB" id="2502113at2759"/>
<gene>
    <name evidence="2" type="ORF">PCANC_20131</name>
</gene>
<feature type="region of interest" description="Disordered" evidence="1">
    <location>
        <begin position="307"/>
        <end position="358"/>
    </location>
</feature>
<accession>A0A2N5TWK9</accession>
<dbReference type="EMBL" id="PGCJ01000397">
    <property type="protein sequence ID" value="PLW29838.1"/>
    <property type="molecule type" value="Genomic_DNA"/>
</dbReference>
<reference evidence="2 3" key="1">
    <citation type="submission" date="2017-11" db="EMBL/GenBank/DDBJ databases">
        <title>De novo assembly and phasing of dikaryotic genomes from two isolates of Puccinia coronata f. sp. avenae, the causal agent of oat crown rust.</title>
        <authorList>
            <person name="Miller M.E."/>
            <person name="Zhang Y."/>
            <person name="Omidvar V."/>
            <person name="Sperschneider J."/>
            <person name="Schwessinger B."/>
            <person name="Raley C."/>
            <person name="Palmer J.M."/>
            <person name="Garnica D."/>
            <person name="Upadhyaya N."/>
            <person name="Rathjen J."/>
            <person name="Taylor J.M."/>
            <person name="Park R.F."/>
            <person name="Dodds P.N."/>
            <person name="Hirsch C.D."/>
            <person name="Kianian S.F."/>
            <person name="Figueroa M."/>
        </authorList>
    </citation>
    <scope>NUCLEOTIDE SEQUENCE [LARGE SCALE GENOMIC DNA]</scope>
    <source>
        <strain evidence="2">12NC29</strain>
    </source>
</reference>
<feature type="compositionally biased region" description="Low complexity" evidence="1">
    <location>
        <begin position="156"/>
        <end position="169"/>
    </location>
</feature>
<feature type="compositionally biased region" description="Low complexity" evidence="1">
    <location>
        <begin position="35"/>
        <end position="46"/>
    </location>
</feature>
<organism evidence="2 3">
    <name type="scientific">Puccinia coronata f. sp. avenae</name>
    <dbReference type="NCBI Taxonomy" id="200324"/>
    <lineage>
        <taxon>Eukaryota</taxon>
        <taxon>Fungi</taxon>
        <taxon>Dikarya</taxon>
        <taxon>Basidiomycota</taxon>
        <taxon>Pucciniomycotina</taxon>
        <taxon>Pucciniomycetes</taxon>
        <taxon>Pucciniales</taxon>
        <taxon>Pucciniaceae</taxon>
        <taxon>Puccinia</taxon>
    </lineage>
</organism>
<name>A0A2N5TWK9_9BASI</name>
<feature type="compositionally biased region" description="Polar residues" evidence="1">
    <location>
        <begin position="404"/>
        <end position="428"/>
    </location>
</feature>
<feature type="compositionally biased region" description="Low complexity" evidence="1">
    <location>
        <begin position="207"/>
        <end position="217"/>
    </location>
</feature>
<evidence type="ECO:0000313" key="2">
    <source>
        <dbReference type="EMBL" id="PLW29838.1"/>
    </source>
</evidence>
<evidence type="ECO:0000256" key="1">
    <source>
        <dbReference type="SAM" id="MobiDB-lite"/>
    </source>
</evidence>
<feature type="region of interest" description="Disordered" evidence="1">
    <location>
        <begin position="145"/>
        <end position="238"/>
    </location>
</feature>
<protein>
    <submittedName>
        <fullName evidence="2">Uncharacterized protein</fullName>
    </submittedName>
</protein>